<organism evidence="1 2">
    <name type="scientific">Planomonospora alba</name>
    <dbReference type="NCBI Taxonomy" id="161354"/>
    <lineage>
        <taxon>Bacteria</taxon>
        <taxon>Bacillati</taxon>
        <taxon>Actinomycetota</taxon>
        <taxon>Actinomycetes</taxon>
        <taxon>Streptosporangiales</taxon>
        <taxon>Streptosporangiaceae</taxon>
        <taxon>Planomonospora</taxon>
    </lineage>
</organism>
<name>A0ABP6N599_9ACTN</name>
<dbReference type="RefSeq" id="WP_344858776.1">
    <property type="nucleotide sequence ID" value="NZ_BAAAUT010000016.1"/>
</dbReference>
<accession>A0ABP6N599</accession>
<comment type="caution">
    <text evidence="1">The sequence shown here is derived from an EMBL/GenBank/DDBJ whole genome shotgun (WGS) entry which is preliminary data.</text>
</comment>
<evidence type="ECO:0000313" key="2">
    <source>
        <dbReference type="Proteomes" id="UP001500320"/>
    </source>
</evidence>
<dbReference type="EMBL" id="BAAAUT010000016">
    <property type="protein sequence ID" value="GAA3132501.1"/>
    <property type="molecule type" value="Genomic_DNA"/>
</dbReference>
<protein>
    <submittedName>
        <fullName evidence="1">Uncharacterized protein</fullName>
    </submittedName>
</protein>
<dbReference type="Proteomes" id="UP001500320">
    <property type="component" value="Unassembled WGS sequence"/>
</dbReference>
<keyword evidence="2" id="KW-1185">Reference proteome</keyword>
<reference evidence="2" key="1">
    <citation type="journal article" date="2019" name="Int. J. Syst. Evol. Microbiol.">
        <title>The Global Catalogue of Microorganisms (GCM) 10K type strain sequencing project: providing services to taxonomists for standard genome sequencing and annotation.</title>
        <authorList>
            <consortium name="The Broad Institute Genomics Platform"/>
            <consortium name="The Broad Institute Genome Sequencing Center for Infectious Disease"/>
            <person name="Wu L."/>
            <person name="Ma J."/>
        </authorList>
    </citation>
    <scope>NUCLEOTIDE SEQUENCE [LARGE SCALE GENOMIC DNA]</scope>
    <source>
        <strain evidence="2">JCM 9373</strain>
    </source>
</reference>
<evidence type="ECO:0000313" key="1">
    <source>
        <dbReference type="EMBL" id="GAA3132501.1"/>
    </source>
</evidence>
<proteinExistence type="predicted"/>
<gene>
    <name evidence="1" type="ORF">GCM10010466_23890</name>
</gene>
<sequence length="77" mass="8453">MNERILPAPEPDPYATLSAVLREEFSAVHPAATVIRCVDAARYGALEVTGHAHPWLVERIARKHLEVLAMAASGHDR</sequence>